<keyword evidence="2" id="KW-1133">Transmembrane helix</keyword>
<protein>
    <submittedName>
        <fullName evidence="3">DNA-directed RNA polymerase subunit beta</fullName>
    </submittedName>
</protein>
<evidence type="ECO:0000256" key="1">
    <source>
        <dbReference type="SAM" id="MobiDB-lite"/>
    </source>
</evidence>
<reference evidence="3 4" key="1">
    <citation type="submission" date="2024-01" db="EMBL/GenBank/DDBJ databases">
        <title>Culturomics analysis of mouse respiratory tract.</title>
        <authorList>
            <person name="Phillips A.M."/>
            <person name="Collette N.M."/>
            <person name="Mageeney C.M."/>
            <person name="Sinha A."/>
            <person name="Hern K.E."/>
            <person name="Arkin A.P."/>
            <person name="Williams K.P."/>
            <person name="Branda S."/>
        </authorList>
    </citation>
    <scope>NUCLEOTIDE SEQUENCE [LARGE SCALE GENOMIC DNA]</scope>
    <source>
        <strain evidence="3 4">CP20</strain>
    </source>
</reference>
<evidence type="ECO:0000313" key="3">
    <source>
        <dbReference type="EMBL" id="WWA31697.1"/>
    </source>
</evidence>
<dbReference type="InterPro" id="IPR024596">
    <property type="entry name" value="RNApol_su_b/EpuA"/>
</dbReference>
<keyword evidence="3" id="KW-0240">DNA-directed RNA polymerase</keyword>
<evidence type="ECO:0000313" key="4">
    <source>
        <dbReference type="Proteomes" id="UP001341136"/>
    </source>
</evidence>
<keyword evidence="4" id="KW-1185">Reference proteome</keyword>
<dbReference type="EMBL" id="CP144921">
    <property type="protein sequence ID" value="WWA31697.1"/>
    <property type="molecule type" value="Genomic_DNA"/>
</dbReference>
<feature type="compositionally biased region" description="Basic and acidic residues" evidence="1">
    <location>
        <begin position="41"/>
        <end position="53"/>
    </location>
</feature>
<organism evidence="3 4">
    <name type="scientific">Shouchella rhizosphaerae</name>
    <dbReference type="NCBI Taxonomy" id="866786"/>
    <lineage>
        <taxon>Bacteria</taxon>
        <taxon>Bacillati</taxon>
        <taxon>Bacillota</taxon>
        <taxon>Bacilli</taxon>
        <taxon>Bacillales</taxon>
        <taxon>Bacillaceae</taxon>
        <taxon>Shouchella</taxon>
    </lineage>
</organism>
<keyword evidence="2" id="KW-0472">Membrane</keyword>
<sequence>MAQDGQTKKADEPLQQGEEPYDVETEQAAGRLDVSPNATPDKTDDPMEEREERHAADLYKRERIRLFPIWLRLIVVMVLAGACLLCGLVIGFGVIGEGENMWDVLDPDLWYRIIDNIQGD</sequence>
<feature type="region of interest" description="Disordered" evidence="1">
    <location>
        <begin position="1"/>
        <end position="53"/>
    </location>
</feature>
<evidence type="ECO:0000256" key="2">
    <source>
        <dbReference type="SAM" id="Phobius"/>
    </source>
</evidence>
<dbReference type="GO" id="GO:0000428">
    <property type="term" value="C:DNA-directed RNA polymerase complex"/>
    <property type="evidence" value="ECO:0007669"/>
    <property type="project" value="UniProtKB-KW"/>
</dbReference>
<dbReference type="Pfam" id="PF11772">
    <property type="entry name" value="EpuA"/>
    <property type="match status" value="1"/>
</dbReference>
<proteinExistence type="predicted"/>
<feature type="compositionally biased region" description="Basic and acidic residues" evidence="1">
    <location>
        <begin position="1"/>
        <end position="12"/>
    </location>
</feature>
<dbReference type="Proteomes" id="UP001341136">
    <property type="component" value="Chromosome"/>
</dbReference>
<gene>
    <name evidence="3" type="ORF">V5G21_07765</name>
</gene>
<dbReference type="RefSeq" id="WP_011248672.1">
    <property type="nucleotide sequence ID" value="NZ_CP144921.1"/>
</dbReference>
<keyword evidence="3" id="KW-0804">Transcription</keyword>
<accession>A0ABZ2CX02</accession>
<keyword evidence="2" id="KW-0812">Transmembrane</keyword>
<name>A0ABZ2CX02_9BACI</name>
<feature type="transmembrane region" description="Helical" evidence="2">
    <location>
        <begin position="69"/>
        <end position="95"/>
    </location>
</feature>